<name>A0ABS6B1Q1_9NOCA</name>
<gene>
    <name evidence="1" type="ORF">KO481_16925</name>
</gene>
<keyword evidence="2" id="KW-1185">Reference proteome</keyword>
<dbReference type="Proteomes" id="UP000733379">
    <property type="component" value="Unassembled WGS sequence"/>
</dbReference>
<sequence length="64" mass="6671">MAFTGTVPEYVDALYAHNETCEICCPGGGLPNPNTGPLCKDGRALRYGLSSARGREAGRTGALL</sequence>
<evidence type="ECO:0000313" key="1">
    <source>
        <dbReference type="EMBL" id="MBU3063205.1"/>
    </source>
</evidence>
<dbReference type="RefSeq" id="WP_215918116.1">
    <property type="nucleotide sequence ID" value="NZ_JAHKNI010000005.1"/>
</dbReference>
<reference evidence="1 2" key="1">
    <citation type="submission" date="2021-06" db="EMBL/GenBank/DDBJ databases">
        <title>Actinomycetes sequencing.</title>
        <authorList>
            <person name="Shan Q."/>
        </authorList>
    </citation>
    <scope>NUCLEOTIDE SEQUENCE [LARGE SCALE GENOMIC DNA]</scope>
    <source>
        <strain evidence="1 2">NEAU-G5</strain>
    </source>
</reference>
<organism evidence="1 2">
    <name type="scientific">Nocardia albiluteola</name>
    <dbReference type="NCBI Taxonomy" id="2842303"/>
    <lineage>
        <taxon>Bacteria</taxon>
        <taxon>Bacillati</taxon>
        <taxon>Actinomycetota</taxon>
        <taxon>Actinomycetes</taxon>
        <taxon>Mycobacteriales</taxon>
        <taxon>Nocardiaceae</taxon>
        <taxon>Nocardia</taxon>
    </lineage>
</organism>
<evidence type="ECO:0000313" key="2">
    <source>
        <dbReference type="Proteomes" id="UP000733379"/>
    </source>
</evidence>
<comment type="caution">
    <text evidence="1">The sequence shown here is derived from an EMBL/GenBank/DDBJ whole genome shotgun (WGS) entry which is preliminary data.</text>
</comment>
<accession>A0ABS6B1Q1</accession>
<protein>
    <submittedName>
        <fullName evidence="1">Uncharacterized protein</fullName>
    </submittedName>
</protein>
<dbReference type="EMBL" id="JAHKNI010000005">
    <property type="protein sequence ID" value="MBU3063205.1"/>
    <property type="molecule type" value="Genomic_DNA"/>
</dbReference>
<proteinExistence type="predicted"/>